<evidence type="ECO:0000256" key="4">
    <source>
        <dbReference type="ARBA" id="ARBA00023136"/>
    </source>
</evidence>
<keyword evidence="8" id="KW-1185">Reference proteome</keyword>
<keyword evidence="4 5" id="KW-0472">Membrane</keyword>
<gene>
    <name evidence="7" type="ORF">BLA60_06550</name>
</gene>
<feature type="transmembrane region" description="Helical" evidence="5">
    <location>
        <begin position="51"/>
        <end position="73"/>
    </location>
</feature>
<evidence type="ECO:0000313" key="7">
    <source>
        <dbReference type="EMBL" id="OLF13195.1"/>
    </source>
</evidence>
<evidence type="ECO:0000313" key="8">
    <source>
        <dbReference type="Proteomes" id="UP000185696"/>
    </source>
</evidence>
<dbReference type="Proteomes" id="UP000185696">
    <property type="component" value="Unassembled WGS sequence"/>
</dbReference>
<dbReference type="Pfam" id="PF13515">
    <property type="entry name" value="FUSC_2"/>
    <property type="match status" value="1"/>
</dbReference>
<protein>
    <recommendedName>
        <fullName evidence="6">Integral membrane bound transporter domain-containing protein</fullName>
    </recommendedName>
</protein>
<evidence type="ECO:0000256" key="2">
    <source>
        <dbReference type="ARBA" id="ARBA00022692"/>
    </source>
</evidence>
<proteinExistence type="predicted"/>
<dbReference type="OrthoDB" id="5198202at2"/>
<reference evidence="7 8" key="1">
    <citation type="submission" date="2016-12" db="EMBL/GenBank/DDBJ databases">
        <title>The draft genome sequence of Actinophytocola xinjiangensis.</title>
        <authorList>
            <person name="Wang W."/>
            <person name="Yuan L."/>
        </authorList>
    </citation>
    <scope>NUCLEOTIDE SEQUENCE [LARGE SCALE GENOMIC DNA]</scope>
    <source>
        <strain evidence="7 8">CGMCC 4.4663</strain>
    </source>
</reference>
<feature type="domain" description="Integral membrane bound transporter" evidence="6">
    <location>
        <begin position="15"/>
        <end position="136"/>
    </location>
</feature>
<name>A0A7Z0WRP3_9PSEU</name>
<keyword evidence="3 5" id="KW-1133">Transmembrane helix</keyword>
<evidence type="ECO:0000256" key="1">
    <source>
        <dbReference type="ARBA" id="ARBA00004141"/>
    </source>
</evidence>
<evidence type="ECO:0000259" key="6">
    <source>
        <dbReference type="Pfam" id="PF13515"/>
    </source>
</evidence>
<feature type="transmembrane region" description="Helical" evidence="5">
    <location>
        <begin position="79"/>
        <end position="112"/>
    </location>
</feature>
<dbReference type="EMBL" id="MSIF01000002">
    <property type="protein sequence ID" value="OLF13195.1"/>
    <property type="molecule type" value="Genomic_DNA"/>
</dbReference>
<evidence type="ECO:0000256" key="5">
    <source>
        <dbReference type="SAM" id="Phobius"/>
    </source>
</evidence>
<keyword evidence="2 5" id="KW-0812">Transmembrane</keyword>
<dbReference type="AlphaFoldDB" id="A0A7Z0WRP3"/>
<dbReference type="GO" id="GO:0016020">
    <property type="term" value="C:membrane"/>
    <property type="evidence" value="ECO:0007669"/>
    <property type="project" value="UniProtKB-SubCell"/>
</dbReference>
<sequence length="338" mass="35447">MALPILQCGIAAGVAWLVATRVFGHERPFFAPIAVIICIGVGLGQRRLRRVVELVVGVSVGIGIGDLIVLAIGTGPWQIALVVVLAMTAAVLLDGGPLITVQSGASAVLVAALLPANQSGLDRMVDALIGGLLGLAAVALLPGNPPEVARRHARQMIMALASGLTTAADAIDARDPDVAVRELRRIQSQQAIEEYRDALRTARDILAIAPVHWRQRQPLRAYISAAEPLDSALRNVRVLLRRTRSALADDEPVPAAIPAALRQLSAATTSFGDHLWHDRSAVRQAIGEAAASIDADDLAGGGFSAQVVAAQLRSVAVDLLQATGLRHEEARAVLPPIT</sequence>
<evidence type="ECO:0000256" key="3">
    <source>
        <dbReference type="ARBA" id="ARBA00022989"/>
    </source>
</evidence>
<accession>A0A7Z0WRP3</accession>
<organism evidence="7 8">
    <name type="scientific">Actinophytocola xinjiangensis</name>
    <dbReference type="NCBI Taxonomy" id="485602"/>
    <lineage>
        <taxon>Bacteria</taxon>
        <taxon>Bacillati</taxon>
        <taxon>Actinomycetota</taxon>
        <taxon>Actinomycetes</taxon>
        <taxon>Pseudonocardiales</taxon>
        <taxon>Pseudonocardiaceae</taxon>
    </lineage>
</organism>
<comment type="caution">
    <text evidence="7">The sequence shown here is derived from an EMBL/GenBank/DDBJ whole genome shotgun (WGS) entry which is preliminary data.</text>
</comment>
<comment type="subcellular location">
    <subcellularLocation>
        <location evidence="1">Membrane</location>
        <topology evidence="1">Multi-pass membrane protein</topology>
    </subcellularLocation>
</comment>
<feature type="transmembrane region" description="Helical" evidence="5">
    <location>
        <begin position="29"/>
        <end position="44"/>
    </location>
</feature>
<feature type="transmembrane region" description="Helical" evidence="5">
    <location>
        <begin position="124"/>
        <end position="143"/>
    </location>
</feature>
<dbReference type="InterPro" id="IPR049453">
    <property type="entry name" value="Memb_transporter_dom"/>
</dbReference>